<reference evidence="1 2" key="1">
    <citation type="submission" date="2021-02" db="EMBL/GenBank/DDBJ databases">
        <title>Plant Genome Project.</title>
        <authorList>
            <person name="Zhang R.-G."/>
        </authorList>
    </citation>
    <scope>NUCLEOTIDE SEQUENCE [LARGE SCALE GENOMIC DNA]</scope>
    <source>
        <tissue evidence="1">Leaves</tissue>
    </source>
</reference>
<proteinExistence type="predicted"/>
<dbReference type="Proteomes" id="UP000827721">
    <property type="component" value="Unassembled WGS sequence"/>
</dbReference>
<comment type="caution">
    <text evidence="1">The sequence shown here is derived from an EMBL/GenBank/DDBJ whole genome shotgun (WGS) entry which is preliminary data.</text>
</comment>
<dbReference type="EMBL" id="JAFEMO010000003">
    <property type="protein sequence ID" value="KAH7573260.1"/>
    <property type="molecule type" value="Genomic_DNA"/>
</dbReference>
<sequence length="121" mass="13353">MLLSMAFVSTGKSAWGPPSASCLKFNIDASIKKCGDLIGLEVDAISIVAVINNVKLFNDVAAFVIDDIKCLCKDVGVQKCYSISSIPYERSKKAREPYKPLFDDAPTLRLTSRLWDQAYRS</sequence>
<keyword evidence="2" id="KW-1185">Reference proteome</keyword>
<organism evidence="1 2">
    <name type="scientific">Xanthoceras sorbifolium</name>
    <dbReference type="NCBI Taxonomy" id="99658"/>
    <lineage>
        <taxon>Eukaryota</taxon>
        <taxon>Viridiplantae</taxon>
        <taxon>Streptophyta</taxon>
        <taxon>Embryophyta</taxon>
        <taxon>Tracheophyta</taxon>
        <taxon>Spermatophyta</taxon>
        <taxon>Magnoliopsida</taxon>
        <taxon>eudicotyledons</taxon>
        <taxon>Gunneridae</taxon>
        <taxon>Pentapetalae</taxon>
        <taxon>rosids</taxon>
        <taxon>malvids</taxon>
        <taxon>Sapindales</taxon>
        <taxon>Sapindaceae</taxon>
        <taxon>Xanthoceroideae</taxon>
        <taxon>Xanthoceras</taxon>
    </lineage>
</organism>
<protein>
    <submittedName>
        <fullName evidence="1">Uncharacterized protein</fullName>
    </submittedName>
</protein>
<gene>
    <name evidence="1" type="ORF">JRO89_XS03G0102800</name>
</gene>
<evidence type="ECO:0000313" key="1">
    <source>
        <dbReference type="EMBL" id="KAH7573260.1"/>
    </source>
</evidence>
<name>A0ABQ8I9E4_9ROSI</name>
<accession>A0ABQ8I9E4</accession>
<evidence type="ECO:0000313" key="2">
    <source>
        <dbReference type="Proteomes" id="UP000827721"/>
    </source>
</evidence>